<dbReference type="Pfam" id="PF06985">
    <property type="entry name" value="HET"/>
    <property type="match status" value="1"/>
</dbReference>
<dbReference type="Proteomes" id="UP000504636">
    <property type="component" value="Unplaced"/>
</dbReference>
<proteinExistence type="predicted"/>
<accession>A0A6A6Y3F7</accession>
<protein>
    <submittedName>
        <fullName evidence="2 4">HET-domain-containing protein</fullName>
    </submittedName>
</protein>
<feature type="domain" description="Heterokaryon incompatibility" evidence="1">
    <location>
        <begin position="199"/>
        <end position="339"/>
    </location>
</feature>
<dbReference type="PANTHER" id="PTHR24148:SF64">
    <property type="entry name" value="HETEROKARYON INCOMPATIBILITY DOMAIN-CONTAINING PROTEIN"/>
    <property type="match status" value="1"/>
</dbReference>
<dbReference type="InterPro" id="IPR052895">
    <property type="entry name" value="HetReg/Transcr_Mod"/>
</dbReference>
<evidence type="ECO:0000259" key="1">
    <source>
        <dbReference type="Pfam" id="PF06985"/>
    </source>
</evidence>
<reference evidence="4" key="2">
    <citation type="submission" date="2020-04" db="EMBL/GenBank/DDBJ databases">
        <authorList>
            <consortium name="NCBI Genome Project"/>
        </authorList>
    </citation>
    <scope>NUCLEOTIDE SEQUENCE</scope>
    <source>
        <strain evidence="4">CBS 304.34</strain>
    </source>
</reference>
<dbReference type="OrthoDB" id="5029321at2759"/>
<dbReference type="PANTHER" id="PTHR24148">
    <property type="entry name" value="ANKYRIN REPEAT DOMAIN-CONTAINING PROTEIN 39 HOMOLOG-RELATED"/>
    <property type="match status" value="1"/>
</dbReference>
<evidence type="ECO:0000313" key="3">
    <source>
        <dbReference type="Proteomes" id="UP000504636"/>
    </source>
</evidence>
<reference evidence="4" key="3">
    <citation type="submission" date="2025-04" db="UniProtKB">
        <authorList>
            <consortium name="RefSeq"/>
        </authorList>
    </citation>
    <scope>IDENTIFICATION</scope>
    <source>
        <strain evidence="4">CBS 304.34</strain>
    </source>
</reference>
<keyword evidence="3" id="KW-1185">Reference proteome</keyword>
<sequence length="1027" mass="119057">MEACANHSFYTVEVDESDQSPIEGIDDEKEVDVWLLELIKRKTSQASATAYTEQSERRGKVEELEEFVPSDTFYESDSIAKQIAKVKDRVVAEQALQWRKRWISSRTPQLLSRFFTPRGFTKLELPQWTQTPPSRERHSITCESNVQELERKRTVANIYKNLRLREPGNSIRLLALLPGEGPTLAATIYCEDLSSSPNYEALSYVWGEMKAGYIIEVEGTKIEITPNLYHAFQGLRLKQSPRVLWIDSLCINQNDNQEKASQIGMMLEIYRSAQTTVVYLGEPYVGASALFSFLNRDYHEEESFEQILQEVGFDERELLKAYVHFCFLPWWNRVWVQQEYTLSRTDPLFHLGRSSTRASALLRDIRLLQNKVALRLIPFASEFILESDVQESWQAVMRQILHVNSVLTLRLVQADVEFAFWIPRSILRKVNLRCTNPRDKIYGMRSFLDPVSQPGFAPKYSEPIEATFQKLALWVLVLNGWQQVFWWYPYKLSAKTPSWVPDFTKPVPESAMLEYSLLDFGKVKKSSSCPLAIRDGVSALEGYLLDSVKHEYAINQRDWPNTVRELWFLENIFAAIPTPEVLRNSPPVFTALPTLHTKQLIRKWSSPIPKRDMESICFELPPFNTFENDDIIDTVYDPLVNEIMDGYRTHIAAFENLGEQRRGQSPVSEIETNMQRLKHMNIARAYLDIYYRLSTLKRFLMKANTSCTDLFGAALFDHPNLLDQIQYLRKPSQPRQFSTSQLTVVCTRLRGLATPFNSGSSEEWIPNNESGIAAKVQPCYKLLQQQITACEHEEEVILRVRFVLNVVNATRSFPDSTRNKSSRTHDSYVHKRDKRATNWETFISTIVENRNRWLELQRGVVEEAQKAFEQLSNHVPAADEISAMISDFKAASEQSQITSDQLKATTEWAASSWEEAKPKLLENTMFLHNEKTFDRESYEHTTWLSGRTFFDTHHGLVGMGCQGITDIRVGDKVIVLKNTEFPMIIRETEDKQYHRIVGYALVRGFNYENFEKLERYQKPPREVFYFR</sequence>
<gene>
    <name evidence="2 4" type="ORF">BDZ99DRAFT_576434</name>
</gene>
<organism evidence="2">
    <name type="scientific">Mytilinidion resinicola</name>
    <dbReference type="NCBI Taxonomy" id="574789"/>
    <lineage>
        <taxon>Eukaryota</taxon>
        <taxon>Fungi</taxon>
        <taxon>Dikarya</taxon>
        <taxon>Ascomycota</taxon>
        <taxon>Pezizomycotina</taxon>
        <taxon>Dothideomycetes</taxon>
        <taxon>Pleosporomycetidae</taxon>
        <taxon>Mytilinidiales</taxon>
        <taxon>Mytilinidiaceae</taxon>
        <taxon>Mytilinidion</taxon>
    </lineage>
</organism>
<dbReference type="GeneID" id="54469477"/>
<dbReference type="AlphaFoldDB" id="A0A6A6Y3F7"/>
<evidence type="ECO:0000313" key="4">
    <source>
        <dbReference type="RefSeq" id="XP_033570154.1"/>
    </source>
</evidence>
<dbReference type="InterPro" id="IPR010730">
    <property type="entry name" value="HET"/>
</dbReference>
<evidence type="ECO:0000313" key="2">
    <source>
        <dbReference type="EMBL" id="KAF2803190.1"/>
    </source>
</evidence>
<reference evidence="2 4" key="1">
    <citation type="journal article" date="2020" name="Stud. Mycol.">
        <title>101 Dothideomycetes genomes: a test case for predicting lifestyles and emergence of pathogens.</title>
        <authorList>
            <person name="Haridas S."/>
            <person name="Albert R."/>
            <person name="Binder M."/>
            <person name="Bloem J."/>
            <person name="Labutti K."/>
            <person name="Salamov A."/>
            <person name="Andreopoulos B."/>
            <person name="Baker S."/>
            <person name="Barry K."/>
            <person name="Bills G."/>
            <person name="Bluhm B."/>
            <person name="Cannon C."/>
            <person name="Castanera R."/>
            <person name="Culley D."/>
            <person name="Daum C."/>
            <person name="Ezra D."/>
            <person name="Gonzalez J."/>
            <person name="Henrissat B."/>
            <person name="Kuo A."/>
            <person name="Liang C."/>
            <person name="Lipzen A."/>
            <person name="Lutzoni F."/>
            <person name="Magnuson J."/>
            <person name="Mondo S."/>
            <person name="Nolan M."/>
            <person name="Ohm R."/>
            <person name="Pangilinan J."/>
            <person name="Park H.-J."/>
            <person name="Ramirez L."/>
            <person name="Alfaro M."/>
            <person name="Sun H."/>
            <person name="Tritt A."/>
            <person name="Yoshinaga Y."/>
            <person name="Zwiers L.-H."/>
            <person name="Turgeon B."/>
            <person name="Goodwin S."/>
            <person name="Spatafora J."/>
            <person name="Crous P."/>
            <person name="Grigoriev I."/>
        </authorList>
    </citation>
    <scope>NUCLEOTIDE SEQUENCE</scope>
    <source>
        <strain evidence="2 4">CBS 304.34</strain>
    </source>
</reference>
<dbReference type="RefSeq" id="XP_033570154.1">
    <property type="nucleotide sequence ID" value="XM_033728584.1"/>
</dbReference>
<name>A0A6A6Y3F7_9PEZI</name>
<dbReference type="EMBL" id="MU003719">
    <property type="protein sequence ID" value="KAF2803190.1"/>
    <property type="molecule type" value="Genomic_DNA"/>
</dbReference>